<dbReference type="Proteomes" id="UP000186955">
    <property type="component" value="Unassembled WGS sequence"/>
</dbReference>
<dbReference type="PROSITE" id="PS50127">
    <property type="entry name" value="UBC_2"/>
    <property type="match status" value="1"/>
</dbReference>
<dbReference type="Gene3D" id="3.10.110.10">
    <property type="entry name" value="Ubiquitin Conjugating Enzyme"/>
    <property type="match status" value="1"/>
</dbReference>
<evidence type="ECO:0000256" key="2">
    <source>
        <dbReference type="SAM" id="MobiDB-lite"/>
    </source>
</evidence>
<dbReference type="Pfam" id="PF00179">
    <property type="entry name" value="UQ_con"/>
    <property type="match status" value="1"/>
</dbReference>
<feature type="compositionally biased region" description="Pro residues" evidence="2">
    <location>
        <begin position="257"/>
        <end position="268"/>
    </location>
</feature>
<dbReference type="AlphaFoldDB" id="A0A1Q5ULI3"/>
<dbReference type="OrthoDB" id="1158011at2759"/>
<evidence type="ECO:0000313" key="5">
    <source>
        <dbReference type="Proteomes" id="UP000186955"/>
    </source>
</evidence>
<evidence type="ECO:0000313" key="4">
    <source>
        <dbReference type="EMBL" id="OKP13332.1"/>
    </source>
</evidence>
<reference evidence="4 5" key="1">
    <citation type="submission" date="2016-10" db="EMBL/GenBank/DDBJ databases">
        <title>Genome sequence of the ascomycete fungus Penicillium subrubescens.</title>
        <authorList>
            <person name="De Vries R.P."/>
            <person name="Peng M."/>
            <person name="Dilokpimol A."/>
            <person name="Hilden K."/>
            <person name="Makela M.R."/>
            <person name="Grigoriev I."/>
            <person name="Riley R."/>
            <person name="Granchi Z."/>
        </authorList>
    </citation>
    <scope>NUCLEOTIDE SEQUENCE [LARGE SCALE GENOMIC DNA]</scope>
    <source>
        <strain evidence="4 5">CBS 132785</strain>
    </source>
</reference>
<evidence type="ECO:0000256" key="1">
    <source>
        <dbReference type="ARBA" id="ARBA00022786"/>
    </source>
</evidence>
<evidence type="ECO:0000259" key="3">
    <source>
        <dbReference type="PROSITE" id="PS50127"/>
    </source>
</evidence>
<dbReference type="STRING" id="1316194.A0A1Q5ULI3"/>
<name>A0A1Q5ULI3_9EURO</name>
<feature type="compositionally biased region" description="Low complexity" evidence="2">
    <location>
        <begin position="269"/>
        <end position="281"/>
    </location>
</feature>
<feature type="domain" description="UBC core" evidence="3">
    <location>
        <begin position="4"/>
        <end position="163"/>
    </location>
</feature>
<comment type="caution">
    <text evidence="4">The sequence shown here is derived from an EMBL/GenBank/DDBJ whole genome shotgun (WGS) entry which is preliminary data.</text>
</comment>
<dbReference type="InterPro" id="IPR016135">
    <property type="entry name" value="UBQ-conjugating_enzyme/RWD"/>
</dbReference>
<dbReference type="InterPro" id="IPR050113">
    <property type="entry name" value="Ub_conjugating_enzyme"/>
</dbReference>
<dbReference type="PANTHER" id="PTHR24067">
    <property type="entry name" value="UBIQUITIN-CONJUGATING ENZYME E2"/>
    <property type="match status" value="1"/>
</dbReference>
<dbReference type="InterPro" id="IPR000608">
    <property type="entry name" value="UBC"/>
</dbReference>
<dbReference type="EMBL" id="MNBE01000130">
    <property type="protein sequence ID" value="OKP13332.1"/>
    <property type="molecule type" value="Genomic_DNA"/>
</dbReference>
<keyword evidence="1" id="KW-0833">Ubl conjugation pathway</keyword>
<feature type="compositionally biased region" description="Basic and acidic residues" evidence="2">
    <location>
        <begin position="9"/>
        <end position="18"/>
    </location>
</feature>
<protein>
    <submittedName>
        <fullName evidence="4">Ubiquitin-conjugating enzyme E2 J1</fullName>
    </submittedName>
</protein>
<feature type="region of interest" description="Disordered" evidence="2">
    <location>
        <begin position="179"/>
        <end position="287"/>
    </location>
</feature>
<keyword evidence="5" id="KW-1185">Reference proteome</keyword>
<proteinExistence type="predicted"/>
<dbReference type="CDD" id="cd23799">
    <property type="entry name" value="UBCc_UBE2J"/>
    <property type="match status" value="1"/>
</dbReference>
<feature type="compositionally biased region" description="Low complexity" evidence="2">
    <location>
        <begin position="218"/>
        <end position="256"/>
    </location>
</feature>
<feature type="region of interest" description="Disordered" evidence="2">
    <location>
        <begin position="1"/>
        <end position="27"/>
    </location>
</feature>
<sequence length="315" mass="34049">MTSPSTRRLLKESTDIHKNPSPYFTAAPTSDNNLHDWHFTLTGPPSPTPYAHGLYHGRITFPPTYPLRPPSFRFLTPSGRFEVNREICLSISGHHEETWQPAWGVRTALLAIRSEIFGAESRGQVGGMEGSEAVRREFARESRGWVCRECGGSNEEVMKAWWGVCRERGVEVDVEGCEGFAKEEKMEEEEEEGGKKEDDGDGQSGTAPVDESASTPAPQVSTSTVSSEPPAPVSSGSSSTPTVVPSAPSTQSNIRPRPTPTSPAPAVAPPTMATRTAAATPSEPANSPWLDRAIIGIVFALIILITKRVVNVDDL</sequence>
<dbReference type="SMART" id="SM00212">
    <property type="entry name" value="UBCc"/>
    <property type="match status" value="1"/>
</dbReference>
<dbReference type="SUPFAM" id="SSF54495">
    <property type="entry name" value="UBC-like"/>
    <property type="match status" value="1"/>
</dbReference>
<gene>
    <name evidence="4" type="ORF">PENSUB_934</name>
</gene>
<accession>A0A1Q5ULI3</accession>
<organism evidence="4 5">
    <name type="scientific">Penicillium subrubescens</name>
    <dbReference type="NCBI Taxonomy" id="1316194"/>
    <lineage>
        <taxon>Eukaryota</taxon>
        <taxon>Fungi</taxon>
        <taxon>Dikarya</taxon>
        <taxon>Ascomycota</taxon>
        <taxon>Pezizomycotina</taxon>
        <taxon>Eurotiomycetes</taxon>
        <taxon>Eurotiomycetidae</taxon>
        <taxon>Eurotiales</taxon>
        <taxon>Aspergillaceae</taxon>
        <taxon>Penicillium</taxon>
    </lineage>
</organism>